<organism evidence="3 4">
    <name type="scientific">Microlunatus ginsengisoli</name>
    <dbReference type="NCBI Taxonomy" id="363863"/>
    <lineage>
        <taxon>Bacteria</taxon>
        <taxon>Bacillati</taxon>
        <taxon>Actinomycetota</taxon>
        <taxon>Actinomycetes</taxon>
        <taxon>Propionibacteriales</taxon>
        <taxon>Propionibacteriaceae</taxon>
        <taxon>Microlunatus</taxon>
    </lineage>
</organism>
<dbReference type="SUPFAM" id="SSF52172">
    <property type="entry name" value="CheY-like"/>
    <property type="match status" value="1"/>
</dbReference>
<dbReference type="SUPFAM" id="SSF55785">
    <property type="entry name" value="PYP-like sensor domain (PAS domain)"/>
    <property type="match status" value="1"/>
</dbReference>
<evidence type="ECO:0000313" key="3">
    <source>
        <dbReference type="EMBL" id="GAA3634122.1"/>
    </source>
</evidence>
<dbReference type="PROSITE" id="PS50921">
    <property type="entry name" value="ANTAR"/>
    <property type="match status" value="1"/>
</dbReference>
<evidence type="ECO:0000259" key="2">
    <source>
        <dbReference type="PROSITE" id="PS50921"/>
    </source>
</evidence>
<dbReference type="RefSeq" id="WP_344808064.1">
    <property type="nucleotide sequence ID" value="NZ_BAABAB010000035.1"/>
</dbReference>
<accession>A0ABP7AJI2</accession>
<feature type="domain" description="ANTAR" evidence="2">
    <location>
        <begin position="145"/>
        <end position="206"/>
    </location>
</feature>
<reference evidence="4" key="1">
    <citation type="journal article" date="2019" name="Int. J. Syst. Evol. Microbiol.">
        <title>The Global Catalogue of Microorganisms (GCM) 10K type strain sequencing project: providing services to taxonomists for standard genome sequencing and annotation.</title>
        <authorList>
            <consortium name="The Broad Institute Genomics Platform"/>
            <consortium name="The Broad Institute Genome Sequencing Center for Infectious Disease"/>
            <person name="Wu L."/>
            <person name="Ma J."/>
        </authorList>
    </citation>
    <scope>NUCLEOTIDE SEQUENCE [LARGE SCALE GENOMIC DNA]</scope>
    <source>
        <strain evidence="4">JCM 16929</strain>
    </source>
</reference>
<protein>
    <submittedName>
        <fullName evidence="3">PAS and ANTAR domain-containing protein</fullName>
    </submittedName>
</protein>
<keyword evidence="4" id="KW-1185">Reference proteome</keyword>
<gene>
    <name evidence="3" type="ORF">GCM10022236_40850</name>
</gene>
<dbReference type="Proteomes" id="UP001501490">
    <property type="component" value="Unassembled WGS sequence"/>
</dbReference>
<dbReference type="InterPro" id="IPR005561">
    <property type="entry name" value="ANTAR"/>
</dbReference>
<name>A0ABP7AJI2_9ACTN</name>
<proteinExistence type="predicted"/>
<dbReference type="Pfam" id="PF03861">
    <property type="entry name" value="ANTAR"/>
    <property type="match status" value="1"/>
</dbReference>
<dbReference type="Gene3D" id="3.30.450.20">
    <property type="entry name" value="PAS domain"/>
    <property type="match status" value="1"/>
</dbReference>
<dbReference type="EMBL" id="BAABAB010000035">
    <property type="protein sequence ID" value="GAA3634122.1"/>
    <property type="molecule type" value="Genomic_DNA"/>
</dbReference>
<dbReference type="InterPro" id="IPR036388">
    <property type="entry name" value="WH-like_DNA-bd_sf"/>
</dbReference>
<dbReference type="InterPro" id="IPR011006">
    <property type="entry name" value="CheY-like_superfamily"/>
</dbReference>
<evidence type="ECO:0000313" key="4">
    <source>
        <dbReference type="Proteomes" id="UP001501490"/>
    </source>
</evidence>
<sequence length="239" mass="25907">MGERTLEFFSGEQRVGVGRFHFDPATHRWWWDEAVFAIFGYPAGAIEPSWKLILTHVPVEEHELIQAALSTAERQPGRFSWSHRVLSADGQTRSVLVVGDSTPGADPASCGSPVQRRDHHTDTGDAVGELVLSGFVLDLTELRGQAARAAGTDAVDRSNAHRAVIEQAKGVLMLAYHIDADAAFALLAWHSQHTNRKVHAIAQSVVATVTTDGLPDTHLRTALDRILAETTDPAPGPTT</sequence>
<dbReference type="SMART" id="SM01012">
    <property type="entry name" value="ANTAR"/>
    <property type="match status" value="1"/>
</dbReference>
<dbReference type="Gene3D" id="1.10.10.10">
    <property type="entry name" value="Winged helix-like DNA-binding domain superfamily/Winged helix DNA-binding domain"/>
    <property type="match status" value="1"/>
</dbReference>
<dbReference type="InterPro" id="IPR035965">
    <property type="entry name" value="PAS-like_dom_sf"/>
</dbReference>
<evidence type="ECO:0000256" key="1">
    <source>
        <dbReference type="SAM" id="MobiDB-lite"/>
    </source>
</evidence>
<comment type="caution">
    <text evidence="3">The sequence shown here is derived from an EMBL/GenBank/DDBJ whole genome shotgun (WGS) entry which is preliminary data.</text>
</comment>
<feature type="region of interest" description="Disordered" evidence="1">
    <location>
        <begin position="101"/>
        <end position="121"/>
    </location>
</feature>